<organism evidence="6">
    <name type="scientific">Thrips palmi</name>
    <name type="common">Melon thrips</name>
    <dbReference type="NCBI Taxonomy" id="161013"/>
    <lineage>
        <taxon>Eukaryota</taxon>
        <taxon>Metazoa</taxon>
        <taxon>Ecdysozoa</taxon>
        <taxon>Arthropoda</taxon>
        <taxon>Hexapoda</taxon>
        <taxon>Insecta</taxon>
        <taxon>Pterygota</taxon>
        <taxon>Neoptera</taxon>
        <taxon>Paraneoptera</taxon>
        <taxon>Thysanoptera</taxon>
        <taxon>Terebrantia</taxon>
        <taxon>Thripoidea</taxon>
        <taxon>Thripidae</taxon>
        <taxon>Thrips</taxon>
    </lineage>
</organism>
<dbReference type="CDD" id="cd00190">
    <property type="entry name" value="Tryp_SPc"/>
    <property type="match status" value="1"/>
</dbReference>
<keyword evidence="5" id="KW-1185">Reference proteome</keyword>
<dbReference type="KEGG" id="tpal:117649170"/>
<protein>
    <submittedName>
        <fullName evidence="6">Uncharacterized protein LOC117649170 isoform X1</fullName>
    </submittedName>
</protein>
<gene>
    <name evidence="6" type="primary">LOC117649170</name>
</gene>
<dbReference type="InterPro" id="IPR009003">
    <property type="entry name" value="Peptidase_S1_PA"/>
</dbReference>
<keyword evidence="3" id="KW-0732">Signal</keyword>
<evidence type="ECO:0000256" key="2">
    <source>
        <dbReference type="SAM" id="Phobius"/>
    </source>
</evidence>
<dbReference type="InterPro" id="IPR051333">
    <property type="entry name" value="CLIP_Serine_Protease"/>
</dbReference>
<evidence type="ECO:0000256" key="1">
    <source>
        <dbReference type="ARBA" id="ARBA00023157"/>
    </source>
</evidence>
<dbReference type="SMART" id="SM00020">
    <property type="entry name" value="Tryp_SPc"/>
    <property type="match status" value="1"/>
</dbReference>
<dbReference type="SUPFAM" id="SSF50494">
    <property type="entry name" value="Trypsin-like serine proteases"/>
    <property type="match status" value="5"/>
</dbReference>
<dbReference type="GO" id="GO:0004252">
    <property type="term" value="F:serine-type endopeptidase activity"/>
    <property type="evidence" value="ECO:0007669"/>
    <property type="project" value="InterPro"/>
</dbReference>
<dbReference type="InterPro" id="IPR001314">
    <property type="entry name" value="Peptidase_S1A"/>
</dbReference>
<name>A0A6P8ZAC7_THRPL</name>
<dbReference type="GeneID" id="117649170"/>
<dbReference type="Gene3D" id="2.40.10.10">
    <property type="entry name" value="Trypsin-like serine proteases"/>
    <property type="match status" value="7"/>
</dbReference>
<keyword evidence="2" id="KW-0472">Membrane</keyword>
<feature type="chain" id="PRO_5027576215" evidence="3">
    <location>
        <begin position="25"/>
        <end position="1588"/>
    </location>
</feature>
<dbReference type="PANTHER" id="PTHR24260:SF136">
    <property type="entry name" value="GH08193P-RELATED"/>
    <property type="match status" value="1"/>
</dbReference>
<proteinExistence type="predicted"/>
<dbReference type="InterPro" id="IPR000436">
    <property type="entry name" value="Sushi_SCR_CCP_dom"/>
</dbReference>
<evidence type="ECO:0000313" key="6">
    <source>
        <dbReference type="RefSeq" id="XP_034247546.1"/>
    </source>
</evidence>
<keyword evidence="2" id="KW-1133">Transmembrane helix</keyword>
<evidence type="ECO:0000313" key="5">
    <source>
        <dbReference type="Proteomes" id="UP000515158"/>
    </source>
</evidence>
<dbReference type="CDD" id="cd00033">
    <property type="entry name" value="CCP"/>
    <property type="match status" value="1"/>
</dbReference>
<dbReference type="InParanoid" id="A0A6P8ZAC7"/>
<reference evidence="6" key="1">
    <citation type="submission" date="2025-08" db="UniProtKB">
        <authorList>
            <consortium name="RefSeq"/>
        </authorList>
    </citation>
    <scope>IDENTIFICATION</scope>
    <source>
        <tissue evidence="6">Total insect</tissue>
    </source>
</reference>
<feature type="signal peptide" evidence="3">
    <location>
        <begin position="1"/>
        <end position="24"/>
    </location>
</feature>
<dbReference type="PRINTS" id="PR00722">
    <property type="entry name" value="CHYMOTRYPSIN"/>
</dbReference>
<dbReference type="PROSITE" id="PS00134">
    <property type="entry name" value="TRYPSIN_HIS"/>
    <property type="match status" value="1"/>
</dbReference>
<dbReference type="InterPro" id="IPR043504">
    <property type="entry name" value="Peptidase_S1_PA_chymotrypsin"/>
</dbReference>
<dbReference type="Pfam" id="PF00089">
    <property type="entry name" value="Trypsin"/>
    <property type="match status" value="2"/>
</dbReference>
<dbReference type="GO" id="GO:0006508">
    <property type="term" value="P:proteolysis"/>
    <property type="evidence" value="ECO:0007669"/>
    <property type="project" value="InterPro"/>
</dbReference>
<dbReference type="InterPro" id="IPR001254">
    <property type="entry name" value="Trypsin_dom"/>
</dbReference>
<dbReference type="Proteomes" id="UP000515158">
    <property type="component" value="Unplaced"/>
</dbReference>
<keyword evidence="2" id="KW-0812">Transmembrane</keyword>
<dbReference type="PROSITE" id="PS50240">
    <property type="entry name" value="TRYPSIN_DOM"/>
    <property type="match status" value="1"/>
</dbReference>
<dbReference type="RefSeq" id="XP_034247546.1">
    <property type="nucleotide sequence ID" value="XM_034391655.1"/>
</dbReference>
<evidence type="ECO:0000259" key="4">
    <source>
        <dbReference type="PROSITE" id="PS50240"/>
    </source>
</evidence>
<feature type="transmembrane region" description="Helical" evidence="2">
    <location>
        <begin position="1491"/>
        <end position="1513"/>
    </location>
</feature>
<evidence type="ECO:0000256" key="3">
    <source>
        <dbReference type="SAM" id="SignalP"/>
    </source>
</evidence>
<keyword evidence="1" id="KW-1015">Disulfide bond</keyword>
<dbReference type="PANTHER" id="PTHR24260">
    <property type="match status" value="1"/>
</dbReference>
<feature type="domain" description="Peptidase S1" evidence="4">
    <location>
        <begin position="112"/>
        <end position="360"/>
    </location>
</feature>
<dbReference type="InterPro" id="IPR018114">
    <property type="entry name" value="TRYPSIN_HIS"/>
</dbReference>
<accession>A0A6P8ZAC7</accession>
<sequence>MVFVALQNILTAIWALGRVVSIAAEAVCPPLRSLTVRVECVRGSERVNCTEQPSAPGTVANFKCKDLHQLVFDFQPPAGFESHCGSDGEWSVLPFRCAPICGRPTGKLTALVRDGEVVTSAADFPWHVTVYDKEQNMRQICGGSLVSPKFFVSAAHCFYFENPTTEPQRLPAERFMAGFAKTNINANVTELGAQFRAVSHIHTKNYGGVKLHYANDIALLELESEVAVTAWTLPVCVDWNGDLPDLRGGEEGTVVGFGQTLLRSENLCYARLPYMEREVCQQLVGKSFEIYNTMPDKFCVGYVNNTTVAKGDSGGGMAFPYRDRAWYLRGVVSVGSVSKITLSFFTNVTTFLPWMSGFVQKGVLSARHCGVDVAESDVVDGATAGRQDFPWEVDVYLKQTSGHAFERLWSGVLIKPNLVITSKKQNLGRSDNLLLRLIFLTEYPASAFRVASRRNAHSSLTLDGTSGYVSEVLRLIEPKDVQTYAGRYDFIVLELKQPLNLMPVCVDWTGSAQLQKQRVGTTFFETPSKNSRMWKRLSLLKGNGTQCNFASFYFCTFHQGMEPAHRSRSILVNVYDSWYLRGVWGISSDTSTPRDGNGSLALFTEMSDPDVLRFLVEIKDRLGKPTCGNVNLCEPLLGLKQRPGHMPWNVAVAGRGGEVVGSGLLLHPKLVVTARVILKAAPGGTTVNNFSPNTQRKIMVYSTEQDGTTKAASVVRVAMYGESTWSIGSSRNPVLLELAAEDAIFSTPVCLDLSGNVLQPLVPGLVGLVERWGETQPANHSMIGVPYLGLDECVRKQADYDRDVAASDLFCTEGPNGSIGNKTQGGGFLVNTNSLWYLQGLYVDYVVQRSSDLLLAADMSNEKLRSWLGQEMKKLENPKEERIADQGPKNCQYGRPDISHCGVFVSVNEHPEDDGFDLYSRASSDHMRWNVHVLVDYDANGWIWSMHGGALIKPNMVLTTARHLVVASAASNNTVEPIPTSAVLVKYTPVDRRERRTAEVQRIHIRARPRAQPQDSTHDLAVLVLKTAVPLTPVCLPLPAGSVPRLAAGSVGLVEYNADSIDSASINSLVPVHYRTTDECNGLLNSTNAVSWAEDEFCAETYFVDMNEGDAAGIAPMGYALSVMTNGRWYLRGVLSSSRRGDIHLFASLDDPDVLEWLVAVGHFAIPEGEAGGKLGQGTSRTSASTPSATEMTILAPRNDVPTTPRTDAPRRECGQTTLPLASLSANQSIVGHLSWTVGVFVRIEGDVDFYDVNEGVLVADNLVITDANILVVPNGRRNDSGDVRLKTADMLYVVWVSPKGKKTKVEVTSLQVHESDHAPARDRAWDLGLLVLKTPIKNGVFPCLDLDGSAPNQPPLVTSKVGVVETWRGLFISNHHILFALSTLSLEECRAWLHGHKRVPSSTDDVFCTIYASEMVMQGTALLVQEGGSWFLRGIICHGAAGVYVFTDLNGDSVRNWLREKLHLTSNNDLPEVKTISPLPGARHFFFDGLALDLGLISLFVVIAAAGAYFLLITFWPNRSHHVVASRCQCFAAFKRLVPTPAARHANTVATDQDSYVDQGNSDDEETRPALAVIFNNEAGAQIQARE</sequence>